<dbReference type="AlphaFoldDB" id="A0A067Q571"/>
<dbReference type="Pfam" id="PF00782">
    <property type="entry name" value="DSPc"/>
    <property type="match status" value="1"/>
</dbReference>
<dbReference type="EC" id="3.1.3.48" evidence="2"/>
<dbReference type="InterPro" id="IPR020422">
    <property type="entry name" value="TYR_PHOSPHATASE_DUAL_dom"/>
</dbReference>
<dbReference type="PROSITE" id="PS50056">
    <property type="entry name" value="TYR_PHOSPHATASE_2"/>
    <property type="match status" value="1"/>
</dbReference>
<keyword evidence="9" id="KW-1185">Reference proteome</keyword>
<feature type="compositionally biased region" description="Polar residues" evidence="5">
    <location>
        <begin position="1"/>
        <end position="11"/>
    </location>
</feature>
<organism evidence="8 9">
    <name type="scientific">Jaapia argillacea MUCL 33604</name>
    <dbReference type="NCBI Taxonomy" id="933084"/>
    <lineage>
        <taxon>Eukaryota</taxon>
        <taxon>Fungi</taxon>
        <taxon>Dikarya</taxon>
        <taxon>Basidiomycota</taxon>
        <taxon>Agaricomycotina</taxon>
        <taxon>Agaricomycetes</taxon>
        <taxon>Agaricomycetidae</taxon>
        <taxon>Jaapiales</taxon>
        <taxon>Jaapiaceae</taxon>
        <taxon>Jaapia</taxon>
    </lineage>
</organism>
<evidence type="ECO:0000256" key="4">
    <source>
        <dbReference type="ARBA" id="ARBA00022912"/>
    </source>
</evidence>
<feature type="domain" description="Tyrosine specific protein phosphatases" evidence="7">
    <location>
        <begin position="103"/>
        <end position="155"/>
    </location>
</feature>
<dbReference type="HOGENOM" id="CLU_027074_9_2_1"/>
<feature type="domain" description="Tyrosine-protein phosphatase" evidence="6">
    <location>
        <begin position="27"/>
        <end position="177"/>
    </location>
</feature>
<keyword evidence="4" id="KW-0904">Protein phosphatase</keyword>
<dbReference type="PROSITE" id="PS00383">
    <property type="entry name" value="TYR_PHOSPHATASE_1"/>
    <property type="match status" value="1"/>
</dbReference>
<dbReference type="SUPFAM" id="SSF52799">
    <property type="entry name" value="(Phosphotyrosine protein) phosphatases II"/>
    <property type="match status" value="1"/>
</dbReference>
<evidence type="ECO:0000256" key="5">
    <source>
        <dbReference type="SAM" id="MobiDB-lite"/>
    </source>
</evidence>
<evidence type="ECO:0000256" key="2">
    <source>
        <dbReference type="ARBA" id="ARBA00013064"/>
    </source>
</evidence>
<evidence type="ECO:0000256" key="3">
    <source>
        <dbReference type="ARBA" id="ARBA00022801"/>
    </source>
</evidence>
<dbReference type="PROSITE" id="PS50054">
    <property type="entry name" value="TYR_PHOSPHATASE_DUAL"/>
    <property type="match status" value="1"/>
</dbReference>
<feature type="compositionally biased region" description="Low complexity" evidence="5">
    <location>
        <begin position="12"/>
        <end position="21"/>
    </location>
</feature>
<dbReference type="EMBL" id="KL197713">
    <property type="protein sequence ID" value="KDQ61300.1"/>
    <property type="molecule type" value="Genomic_DNA"/>
</dbReference>
<dbReference type="CDD" id="cd14498">
    <property type="entry name" value="DSP"/>
    <property type="match status" value="1"/>
</dbReference>
<evidence type="ECO:0000259" key="6">
    <source>
        <dbReference type="PROSITE" id="PS50054"/>
    </source>
</evidence>
<feature type="region of interest" description="Disordered" evidence="5">
    <location>
        <begin position="1"/>
        <end position="21"/>
    </location>
</feature>
<dbReference type="SMART" id="SM00195">
    <property type="entry name" value="DSPc"/>
    <property type="match status" value="1"/>
</dbReference>
<dbReference type="OrthoDB" id="10252009at2759"/>
<dbReference type="STRING" id="933084.A0A067Q571"/>
<protein>
    <recommendedName>
        <fullName evidence="2">protein-tyrosine-phosphatase</fullName>
        <ecNumber evidence="2">3.1.3.48</ecNumber>
    </recommendedName>
</protein>
<dbReference type="PANTHER" id="PTHR10159">
    <property type="entry name" value="DUAL SPECIFICITY PROTEIN PHOSPHATASE"/>
    <property type="match status" value="1"/>
</dbReference>
<dbReference type="GO" id="GO:0043409">
    <property type="term" value="P:negative regulation of MAPK cascade"/>
    <property type="evidence" value="ECO:0007669"/>
    <property type="project" value="TreeGrafter"/>
</dbReference>
<dbReference type="GO" id="GO:0004725">
    <property type="term" value="F:protein tyrosine phosphatase activity"/>
    <property type="evidence" value="ECO:0007669"/>
    <property type="project" value="UniProtKB-EC"/>
</dbReference>
<proteinExistence type="inferred from homology"/>
<accession>A0A067Q571</accession>
<keyword evidence="3" id="KW-0378">Hydrolase</keyword>
<evidence type="ECO:0000313" key="8">
    <source>
        <dbReference type="EMBL" id="KDQ61300.1"/>
    </source>
</evidence>
<dbReference type="Gene3D" id="3.90.190.10">
    <property type="entry name" value="Protein tyrosine phosphatase superfamily"/>
    <property type="match status" value="1"/>
</dbReference>
<dbReference type="InterPro" id="IPR016130">
    <property type="entry name" value="Tyr_Pase_AS"/>
</dbReference>
<evidence type="ECO:0000256" key="1">
    <source>
        <dbReference type="ARBA" id="ARBA00008601"/>
    </source>
</evidence>
<dbReference type="PRINTS" id="PR01908">
    <property type="entry name" value="ADSPHPHTASE"/>
</dbReference>
<name>A0A067Q571_9AGAM</name>
<dbReference type="GO" id="GO:0005737">
    <property type="term" value="C:cytoplasm"/>
    <property type="evidence" value="ECO:0007669"/>
    <property type="project" value="TreeGrafter"/>
</dbReference>
<dbReference type="InterPro" id="IPR029021">
    <property type="entry name" value="Prot-tyrosine_phosphatase-like"/>
</dbReference>
<comment type="similarity">
    <text evidence="1">Belongs to the protein-tyrosine phosphatase family. Non-receptor class dual specificity subfamily.</text>
</comment>
<evidence type="ECO:0000313" key="9">
    <source>
        <dbReference type="Proteomes" id="UP000027265"/>
    </source>
</evidence>
<dbReference type="PANTHER" id="PTHR10159:SF519">
    <property type="entry name" value="DUAL SPECIFICITY PROTEIN PHOSPHATASE MPK3"/>
    <property type="match status" value="1"/>
</dbReference>
<dbReference type="Proteomes" id="UP000027265">
    <property type="component" value="Unassembled WGS sequence"/>
</dbReference>
<dbReference type="InterPro" id="IPR000340">
    <property type="entry name" value="Dual-sp_phosphatase_cat-dom"/>
</dbReference>
<dbReference type="InterPro" id="IPR000387">
    <property type="entry name" value="Tyr_Pase_dom"/>
</dbReference>
<dbReference type="InParanoid" id="A0A067Q571"/>
<evidence type="ECO:0000259" key="7">
    <source>
        <dbReference type="PROSITE" id="PS50056"/>
    </source>
</evidence>
<sequence length="184" mass="19848">MSASLRSPNCFSPSYASSPSISNARPDISEILPRLYISDLTVAEDPKILSHLGITHVLSAMRGYVAIPSSSSHPSFSLPLTHAQIPLEDSPFSELAAHLPTSTQFLRDALRDPNSKVLVHCLQGVSRSASVVAAYLMATYGWTPAQAVGYIKSKRSVAEPNFGFISQLQEYADSLGGSRGTRKR</sequence>
<gene>
    <name evidence="8" type="ORF">JAAARDRAFT_55974</name>
</gene>
<reference evidence="9" key="1">
    <citation type="journal article" date="2014" name="Proc. Natl. Acad. Sci. U.S.A.">
        <title>Extensive sampling of basidiomycete genomes demonstrates inadequacy of the white-rot/brown-rot paradigm for wood decay fungi.</title>
        <authorList>
            <person name="Riley R."/>
            <person name="Salamov A.A."/>
            <person name="Brown D.W."/>
            <person name="Nagy L.G."/>
            <person name="Floudas D."/>
            <person name="Held B.W."/>
            <person name="Levasseur A."/>
            <person name="Lombard V."/>
            <person name="Morin E."/>
            <person name="Otillar R."/>
            <person name="Lindquist E.A."/>
            <person name="Sun H."/>
            <person name="LaButti K.M."/>
            <person name="Schmutz J."/>
            <person name="Jabbour D."/>
            <person name="Luo H."/>
            <person name="Baker S.E."/>
            <person name="Pisabarro A.G."/>
            <person name="Walton J.D."/>
            <person name="Blanchette R.A."/>
            <person name="Henrissat B."/>
            <person name="Martin F."/>
            <person name="Cullen D."/>
            <person name="Hibbett D.S."/>
            <person name="Grigoriev I.V."/>
        </authorList>
    </citation>
    <scope>NUCLEOTIDE SEQUENCE [LARGE SCALE GENOMIC DNA]</scope>
    <source>
        <strain evidence="9">MUCL 33604</strain>
    </source>
</reference>